<accession>A0A1X7VHG8</accession>
<name>A0A1X7VHG8_AMPQE</name>
<sequence length="65" mass="7519">NHGHNSANIHFNADTYTVQNKTIVIEYLLWTVKTGLNVSISITFPPVRDKIFFSLVLWTFKEKIP</sequence>
<reference evidence="1" key="1">
    <citation type="submission" date="2017-05" db="UniProtKB">
        <authorList>
            <consortium name="EnsemblMetazoa"/>
        </authorList>
    </citation>
    <scope>IDENTIFICATION</scope>
</reference>
<protein>
    <submittedName>
        <fullName evidence="1">Uncharacterized protein</fullName>
    </submittedName>
</protein>
<evidence type="ECO:0000313" key="1">
    <source>
        <dbReference type="EnsemblMetazoa" id="Aqu2.1.39486_001"/>
    </source>
</evidence>
<dbReference type="EnsemblMetazoa" id="Aqu2.1.39486_001">
    <property type="protein sequence ID" value="Aqu2.1.39486_001"/>
    <property type="gene ID" value="Aqu2.1.39486"/>
</dbReference>
<dbReference type="AlphaFoldDB" id="A0A1X7VHG8"/>
<dbReference type="InParanoid" id="A0A1X7VHG8"/>
<proteinExistence type="predicted"/>
<organism evidence="1">
    <name type="scientific">Amphimedon queenslandica</name>
    <name type="common">Sponge</name>
    <dbReference type="NCBI Taxonomy" id="400682"/>
    <lineage>
        <taxon>Eukaryota</taxon>
        <taxon>Metazoa</taxon>
        <taxon>Porifera</taxon>
        <taxon>Demospongiae</taxon>
        <taxon>Heteroscleromorpha</taxon>
        <taxon>Haplosclerida</taxon>
        <taxon>Niphatidae</taxon>
        <taxon>Amphimedon</taxon>
    </lineage>
</organism>